<dbReference type="EMBL" id="MU004231">
    <property type="protein sequence ID" value="KAF2673871.1"/>
    <property type="molecule type" value="Genomic_DNA"/>
</dbReference>
<reference evidence="7" key="1">
    <citation type="journal article" date="2020" name="Stud. Mycol.">
        <title>101 Dothideomycetes genomes: a test case for predicting lifestyles and emergence of pathogens.</title>
        <authorList>
            <person name="Haridas S."/>
            <person name="Albert R."/>
            <person name="Binder M."/>
            <person name="Bloem J."/>
            <person name="Labutti K."/>
            <person name="Salamov A."/>
            <person name="Andreopoulos B."/>
            <person name="Baker S."/>
            <person name="Barry K."/>
            <person name="Bills G."/>
            <person name="Bluhm B."/>
            <person name="Cannon C."/>
            <person name="Castanera R."/>
            <person name="Culley D."/>
            <person name="Daum C."/>
            <person name="Ezra D."/>
            <person name="Gonzalez J."/>
            <person name="Henrissat B."/>
            <person name="Kuo A."/>
            <person name="Liang C."/>
            <person name="Lipzen A."/>
            <person name="Lutzoni F."/>
            <person name="Magnuson J."/>
            <person name="Mondo S."/>
            <person name="Nolan M."/>
            <person name="Ohm R."/>
            <person name="Pangilinan J."/>
            <person name="Park H.-J."/>
            <person name="Ramirez L."/>
            <person name="Alfaro M."/>
            <person name="Sun H."/>
            <person name="Tritt A."/>
            <person name="Yoshinaga Y."/>
            <person name="Zwiers L.-H."/>
            <person name="Turgeon B."/>
            <person name="Goodwin S."/>
            <person name="Spatafora J."/>
            <person name="Crous P."/>
            <person name="Grigoriev I."/>
        </authorList>
    </citation>
    <scope>NUCLEOTIDE SEQUENCE</scope>
    <source>
        <strain evidence="7">CBS 115976</strain>
    </source>
</reference>
<dbReference type="GO" id="GO:0005743">
    <property type="term" value="C:mitochondrial inner membrane"/>
    <property type="evidence" value="ECO:0007669"/>
    <property type="project" value="TreeGrafter"/>
</dbReference>
<dbReference type="GO" id="GO:0032979">
    <property type="term" value="P:protein insertion into mitochondrial inner membrane from matrix"/>
    <property type="evidence" value="ECO:0007669"/>
    <property type="project" value="TreeGrafter"/>
</dbReference>
<keyword evidence="4 6" id="KW-1133">Transmembrane helix</keyword>
<evidence type="ECO:0000313" key="8">
    <source>
        <dbReference type="Proteomes" id="UP000799302"/>
    </source>
</evidence>
<dbReference type="GO" id="GO:0033617">
    <property type="term" value="P:mitochondrial respiratory chain complex IV assembly"/>
    <property type="evidence" value="ECO:0007669"/>
    <property type="project" value="TreeGrafter"/>
</dbReference>
<feature type="transmembrane region" description="Helical" evidence="6">
    <location>
        <begin position="199"/>
        <end position="219"/>
    </location>
</feature>
<evidence type="ECO:0000256" key="1">
    <source>
        <dbReference type="ARBA" id="ARBA00004141"/>
    </source>
</evidence>
<dbReference type="OrthoDB" id="2148490at2759"/>
<sequence length="368" mass="41043">MFRTRLPGSRSLYYGKIPSFTRPSAPLRSLQRYQLRNFQSSSPRRVEVQPAIIETAITEPAIRDSINGLDLLMVPSRELFLFVHSLGLSWGLAIPVCAMAIRLAFTYINHKRQASPESTNAAAKHWLAIKERAREVLGKRMEKEQNPIKKKDLQSARSEITQWHQATQKRYILQNFNSKAFTIALNFFPWLAMMEMLRCMLGAQYGLLGLMLYSIGVITEGSKNLHPSWFEASMATEGILWFPDLLQPDPTHLLSLILATVSFLPGSFGQQSSSALTQIGRSLSLALAPLTMQFPAGLLLCWIGSATVNGAVLGATALRRSIASRQQNDLTKPLQKSANVSLRGEPTAPWLKALIQANKGKTGIRRKR</sequence>
<dbReference type="AlphaFoldDB" id="A0A6A6UR07"/>
<evidence type="ECO:0000313" key="7">
    <source>
        <dbReference type="EMBL" id="KAF2673871.1"/>
    </source>
</evidence>
<feature type="transmembrane region" description="Helical" evidence="6">
    <location>
        <begin position="79"/>
        <end position="105"/>
    </location>
</feature>
<evidence type="ECO:0000256" key="6">
    <source>
        <dbReference type="SAM" id="Phobius"/>
    </source>
</evidence>
<dbReference type="Proteomes" id="UP000799302">
    <property type="component" value="Unassembled WGS sequence"/>
</dbReference>
<accession>A0A6A6UR07</accession>
<organism evidence="7 8">
    <name type="scientific">Microthyrium microscopicum</name>
    <dbReference type="NCBI Taxonomy" id="703497"/>
    <lineage>
        <taxon>Eukaryota</taxon>
        <taxon>Fungi</taxon>
        <taxon>Dikarya</taxon>
        <taxon>Ascomycota</taxon>
        <taxon>Pezizomycotina</taxon>
        <taxon>Dothideomycetes</taxon>
        <taxon>Dothideomycetes incertae sedis</taxon>
        <taxon>Microthyriales</taxon>
        <taxon>Microthyriaceae</taxon>
        <taxon>Microthyrium</taxon>
    </lineage>
</organism>
<name>A0A6A6UR07_9PEZI</name>
<keyword evidence="3 6" id="KW-0812">Transmembrane</keyword>
<evidence type="ECO:0000256" key="3">
    <source>
        <dbReference type="ARBA" id="ARBA00022692"/>
    </source>
</evidence>
<proteinExistence type="inferred from homology"/>
<evidence type="ECO:0000256" key="2">
    <source>
        <dbReference type="ARBA" id="ARBA00009877"/>
    </source>
</evidence>
<evidence type="ECO:0000256" key="5">
    <source>
        <dbReference type="ARBA" id="ARBA00023136"/>
    </source>
</evidence>
<dbReference type="PANTHER" id="PTHR12428">
    <property type="entry name" value="OXA1"/>
    <property type="match status" value="1"/>
</dbReference>
<keyword evidence="5 6" id="KW-0472">Membrane</keyword>
<gene>
    <name evidence="7" type="ORF">BT63DRAFT_168789</name>
</gene>
<feature type="transmembrane region" description="Helical" evidence="6">
    <location>
        <begin position="294"/>
        <end position="318"/>
    </location>
</feature>
<comment type="similarity">
    <text evidence="2">Belongs to the OXA1/ALB3/YidC family.</text>
</comment>
<dbReference type="GO" id="GO:0032977">
    <property type="term" value="F:membrane insertase activity"/>
    <property type="evidence" value="ECO:0007669"/>
    <property type="project" value="InterPro"/>
</dbReference>
<keyword evidence="8" id="KW-1185">Reference proteome</keyword>
<evidence type="ECO:0000256" key="4">
    <source>
        <dbReference type="ARBA" id="ARBA00022989"/>
    </source>
</evidence>
<dbReference type="InterPro" id="IPR001708">
    <property type="entry name" value="YidC/ALB3/OXA1/COX18"/>
</dbReference>
<protein>
    <submittedName>
        <fullName evidence="7">Uncharacterized protein</fullName>
    </submittedName>
</protein>
<dbReference type="PANTHER" id="PTHR12428:SF65">
    <property type="entry name" value="CYTOCHROME C OXIDASE ASSEMBLY PROTEIN COX18, MITOCHONDRIAL"/>
    <property type="match status" value="1"/>
</dbReference>
<comment type="subcellular location">
    <subcellularLocation>
        <location evidence="1">Membrane</location>
        <topology evidence="1">Multi-pass membrane protein</topology>
    </subcellularLocation>
</comment>